<dbReference type="OrthoDB" id="2422929at2759"/>
<feature type="compositionally biased region" description="Polar residues" evidence="1">
    <location>
        <begin position="153"/>
        <end position="163"/>
    </location>
</feature>
<protein>
    <submittedName>
        <fullName evidence="2">Uncharacterized protein</fullName>
    </submittedName>
</protein>
<organism evidence="2 3">
    <name type="scientific">Entomortierella parvispora</name>
    <dbReference type="NCBI Taxonomy" id="205924"/>
    <lineage>
        <taxon>Eukaryota</taxon>
        <taxon>Fungi</taxon>
        <taxon>Fungi incertae sedis</taxon>
        <taxon>Mucoromycota</taxon>
        <taxon>Mortierellomycotina</taxon>
        <taxon>Mortierellomycetes</taxon>
        <taxon>Mortierellales</taxon>
        <taxon>Mortierellaceae</taxon>
        <taxon>Entomortierella</taxon>
    </lineage>
</organism>
<dbReference type="Proteomes" id="UP000827284">
    <property type="component" value="Unassembled WGS sequence"/>
</dbReference>
<dbReference type="AlphaFoldDB" id="A0A9P3HDS9"/>
<keyword evidence="3" id="KW-1185">Reference proteome</keyword>
<evidence type="ECO:0000256" key="1">
    <source>
        <dbReference type="SAM" id="MobiDB-lite"/>
    </source>
</evidence>
<feature type="region of interest" description="Disordered" evidence="1">
    <location>
        <begin position="128"/>
        <end position="200"/>
    </location>
</feature>
<feature type="compositionally biased region" description="Basic and acidic residues" evidence="1">
    <location>
        <begin position="141"/>
        <end position="152"/>
    </location>
</feature>
<dbReference type="EMBL" id="BQFW01000010">
    <property type="protein sequence ID" value="GJJ74901.1"/>
    <property type="molecule type" value="Genomic_DNA"/>
</dbReference>
<gene>
    <name evidence="2" type="ORF">EMPS_07259</name>
</gene>
<reference evidence="2" key="2">
    <citation type="journal article" date="2022" name="Microbiol. Resour. Announc.">
        <title>Whole-Genome Sequence of Entomortierella parvispora E1425, a Mucoromycotan Fungus Associated with Burkholderiaceae-Related Endosymbiotic Bacteria.</title>
        <authorList>
            <person name="Herlambang A."/>
            <person name="Guo Y."/>
            <person name="Takashima Y."/>
            <person name="Narisawa K."/>
            <person name="Ohta H."/>
            <person name="Nishizawa T."/>
        </authorList>
    </citation>
    <scope>NUCLEOTIDE SEQUENCE</scope>
    <source>
        <strain evidence="2">E1425</strain>
    </source>
</reference>
<reference evidence="2" key="1">
    <citation type="submission" date="2021-11" db="EMBL/GenBank/DDBJ databases">
        <authorList>
            <person name="Herlambang A."/>
            <person name="Guo Y."/>
            <person name="Takashima Y."/>
            <person name="Nishizawa T."/>
        </authorList>
    </citation>
    <scope>NUCLEOTIDE SEQUENCE</scope>
    <source>
        <strain evidence="2">E1425</strain>
    </source>
</reference>
<proteinExistence type="predicted"/>
<sequence length="575" mass="64189">MSTYIGIPEYRGAFMGLDSALSPSSYFSTIKIDKWSLHHFLGLFSDEEVFMEGLSAISQNKKIDVTIRSFASSLYSHYSGPLGSSRRNLSRKVAANAIKRASVTQTHLSVALTYEEALVEQEGVVANEPSQGNNVLPEAPEVQHSEASERPMENNTPDKSPSATKLGKRRRIQEDEPADYERPTMGSGGPFQPCNEDEVTLQEEDPIGLAQSVPGVQMNIIFDMEDYAFMATSDGVDFGEEFTDYYEHCQPLRYDAHNLPDFVALSGILFLDDRPTSLQKKCFGAKYDRLLDLFDSRVKYPTPDEVKDAIQVCRDAKDAYQKASLSPRRGVKCGRDSMQEALEKTPRNALRSLLLYGSKLHQQCSPLSETDQTSNFILGTLSHIFDRPDETRLAHTASAPVTGSVLLRVYFDVGQLPRHPDVIVKYQEKVDIGVGEVSLSASFQKDQGDLARVLMWSKRAADEIATRYENVEDVDVVFLQIIGQKCDAYLLHRIGTVCVAARICTMKILYTLSDALSFEDEVIQWITLEKTFSHTATTLNGATHRREDTAPPSCFVGLKTPRSRNMSTDANKDRL</sequence>
<accession>A0A9P3HDS9</accession>
<comment type="caution">
    <text evidence="2">The sequence shown here is derived from an EMBL/GenBank/DDBJ whole genome shotgun (WGS) entry which is preliminary data.</text>
</comment>
<evidence type="ECO:0000313" key="3">
    <source>
        <dbReference type="Proteomes" id="UP000827284"/>
    </source>
</evidence>
<name>A0A9P3HDS9_9FUNG</name>
<evidence type="ECO:0000313" key="2">
    <source>
        <dbReference type="EMBL" id="GJJ74901.1"/>
    </source>
</evidence>